<dbReference type="CDD" id="cd02503">
    <property type="entry name" value="MobA"/>
    <property type="match status" value="1"/>
</dbReference>
<evidence type="ECO:0000259" key="9">
    <source>
        <dbReference type="Pfam" id="PF12804"/>
    </source>
</evidence>
<comment type="similarity">
    <text evidence="8">Belongs to the MobA family.</text>
</comment>
<dbReference type="InterPro" id="IPR013482">
    <property type="entry name" value="Molybde_CF_guanTrfase"/>
</dbReference>
<keyword evidence="7 8" id="KW-0501">Molybdenum cofactor biosynthesis</keyword>
<dbReference type="Pfam" id="PF12804">
    <property type="entry name" value="NTP_transf_3"/>
    <property type="match status" value="1"/>
</dbReference>
<dbReference type="OrthoDB" id="9788394at2"/>
<comment type="caution">
    <text evidence="10">The sequence shown here is derived from an EMBL/GenBank/DDBJ whole genome shotgun (WGS) entry which is preliminary data.</text>
</comment>
<feature type="binding site" evidence="8">
    <location>
        <position position="35"/>
    </location>
    <ligand>
        <name>GTP</name>
        <dbReference type="ChEBI" id="CHEBI:37565"/>
    </ligand>
</feature>
<dbReference type="EC" id="2.7.7.77" evidence="8"/>
<evidence type="ECO:0000256" key="8">
    <source>
        <dbReference type="HAMAP-Rule" id="MF_00316"/>
    </source>
</evidence>
<evidence type="ECO:0000256" key="7">
    <source>
        <dbReference type="ARBA" id="ARBA00023150"/>
    </source>
</evidence>
<evidence type="ECO:0000256" key="4">
    <source>
        <dbReference type="ARBA" id="ARBA00022741"/>
    </source>
</evidence>
<keyword evidence="1 8" id="KW-0963">Cytoplasm</keyword>
<dbReference type="PANTHER" id="PTHR19136">
    <property type="entry name" value="MOLYBDENUM COFACTOR GUANYLYLTRANSFERASE"/>
    <property type="match status" value="1"/>
</dbReference>
<dbReference type="SUPFAM" id="SSF53448">
    <property type="entry name" value="Nucleotide-diphospho-sugar transferases"/>
    <property type="match status" value="1"/>
</dbReference>
<dbReference type="Proteomes" id="UP000238308">
    <property type="component" value="Unassembled WGS sequence"/>
</dbReference>
<dbReference type="RefSeq" id="WP_146129760.1">
    <property type="nucleotide sequence ID" value="NZ_PVTV01000014.1"/>
</dbReference>
<comment type="caution">
    <text evidence="8">Lacks conserved residue(s) required for the propagation of feature annotation.</text>
</comment>
<evidence type="ECO:0000313" key="11">
    <source>
        <dbReference type="Proteomes" id="UP000238308"/>
    </source>
</evidence>
<feature type="domain" description="MobA-like NTP transferase" evidence="9">
    <location>
        <begin position="19"/>
        <end position="171"/>
    </location>
</feature>
<keyword evidence="2 8" id="KW-0808">Transferase</keyword>
<keyword evidence="10" id="KW-0548">Nucleotidyltransferase</keyword>
<comment type="function">
    <text evidence="8">Transfers a GMP moiety from GTP to Mo-molybdopterin (Mo-MPT) cofactor (Moco or molybdenum cofactor) to form Mo-molybdopterin guanine dinucleotide (Mo-MGD) cofactor.</text>
</comment>
<reference evidence="10 11" key="1">
    <citation type="submission" date="2018-03" db="EMBL/GenBank/DDBJ databases">
        <title>Genomic Encyclopedia of Type Strains, Phase III (KMG-III): the genomes of soil and plant-associated and newly described type strains.</title>
        <authorList>
            <person name="Whitman W."/>
        </authorList>
    </citation>
    <scope>NUCLEOTIDE SEQUENCE [LARGE SCALE GENOMIC DNA]</scope>
    <source>
        <strain evidence="10 11">MWH-P2sevCIIIb</strain>
    </source>
</reference>
<dbReference type="PANTHER" id="PTHR19136:SF81">
    <property type="entry name" value="MOLYBDENUM COFACTOR GUANYLYLTRANSFERASE"/>
    <property type="match status" value="1"/>
</dbReference>
<dbReference type="AlphaFoldDB" id="A0A2T0XFG3"/>
<dbReference type="GO" id="GO:0005525">
    <property type="term" value="F:GTP binding"/>
    <property type="evidence" value="ECO:0007669"/>
    <property type="project" value="UniProtKB-UniRule"/>
</dbReference>
<dbReference type="GO" id="GO:1902758">
    <property type="term" value="P:bis(molybdopterin guanine dinucleotide)molybdenum biosynthetic process"/>
    <property type="evidence" value="ECO:0007669"/>
    <property type="project" value="TreeGrafter"/>
</dbReference>
<accession>A0A2T0XFG3</accession>
<organism evidence="10 11">
    <name type="scientific">Jezberella montanilacus</name>
    <dbReference type="NCBI Taxonomy" id="323426"/>
    <lineage>
        <taxon>Bacteria</taxon>
        <taxon>Pseudomonadati</taxon>
        <taxon>Pseudomonadota</taxon>
        <taxon>Betaproteobacteria</taxon>
        <taxon>Burkholderiales</taxon>
        <taxon>Alcaligenaceae</taxon>
        <taxon>Jezberella</taxon>
    </lineage>
</organism>
<keyword evidence="4 8" id="KW-0547">Nucleotide-binding</keyword>
<dbReference type="InterPro" id="IPR029044">
    <property type="entry name" value="Nucleotide-diphossugar_trans"/>
</dbReference>
<dbReference type="NCBIfam" id="TIGR02665">
    <property type="entry name" value="molyb_mobA"/>
    <property type="match status" value="1"/>
</dbReference>
<dbReference type="GO" id="GO:0061603">
    <property type="term" value="F:molybdenum cofactor guanylyltransferase activity"/>
    <property type="evidence" value="ECO:0007669"/>
    <property type="project" value="UniProtKB-EC"/>
</dbReference>
<dbReference type="Gene3D" id="3.90.550.10">
    <property type="entry name" value="Spore Coat Polysaccharide Biosynthesis Protein SpsA, Chain A"/>
    <property type="match status" value="1"/>
</dbReference>
<sequence>MTELTPLETIENPAFYYEALVLAGGRGSRMEGRDKGWIMWQGHPLIEHVLDRLKNQTVPPHRITISANRNLDAYQQTGHVVLSDDRAGYLGPLAGIESALVRCRQPLLLVLPCDTPAIPFDLAELLHSAMAAQPSAQGAYATTADGPHPLCCLLKPSVGPLLSKFLDAEQGRIVDWLNTAGAIPVSFNDAEAFANFNDATMLQEKDQ</sequence>
<evidence type="ECO:0000256" key="5">
    <source>
        <dbReference type="ARBA" id="ARBA00022842"/>
    </source>
</evidence>
<comment type="cofactor">
    <cofactor evidence="8">
        <name>Mg(2+)</name>
        <dbReference type="ChEBI" id="CHEBI:18420"/>
    </cofactor>
</comment>
<feature type="binding site" evidence="8">
    <location>
        <begin position="22"/>
        <end position="24"/>
    </location>
    <ligand>
        <name>GTP</name>
        <dbReference type="ChEBI" id="CHEBI:37565"/>
    </ligand>
</feature>
<keyword evidence="11" id="KW-1185">Reference proteome</keyword>
<comment type="catalytic activity">
    <reaction evidence="8">
        <text>Mo-molybdopterin + GTP + H(+) = Mo-molybdopterin guanine dinucleotide + diphosphate</text>
        <dbReference type="Rhea" id="RHEA:34243"/>
        <dbReference type="ChEBI" id="CHEBI:15378"/>
        <dbReference type="ChEBI" id="CHEBI:33019"/>
        <dbReference type="ChEBI" id="CHEBI:37565"/>
        <dbReference type="ChEBI" id="CHEBI:71302"/>
        <dbReference type="ChEBI" id="CHEBI:71310"/>
        <dbReference type="EC" id="2.7.7.77"/>
    </reaction>
</comment>
<evidence type="ECO:0000256" key="6">
    <source>
        <dbReference type="ARBA" id="ARBA00023134"/>
    </source>
</evidence>
<proteinExistence type="inferred from homology"/>
<evidence type="ECO:0000256" key="1">
    <source>
        <dbReference type="ARBA" id="ARBA00022490"/>
    </source>
</evidence>
<gene>
    <name evidence="8" type="primary">mobA</name>
    <name evidence="10" type="ORF">BCM14_2129</name>
</gene>
<comment type="subcellular location">
    <subcellularLocation>
        <location evidence="8">Cytoplasm</location>
    </subcellularLocation>
</comment>
<protein>
    <recommendedName>
        <fullName evidence="8">Molybdenum cofactor guanylyltransferase</fullName>
        <shortName evidence="8">MoCo guanylyltransferase</shortName>
        <ecNumber evidence="8">2.7.7.77</ecNumber>
    </recommendedName>
    <alternativeName>
        <fullName evidence="8">GTP:molybdopterin guanylyltransferase</fullName>
    </alternativeName>
    <alternativeName>
        <fullName evidence="8">Mo-MPT guanylyltransferase</fullName>
    </alternativeName>
    <alternativeName>
        <fullName evidence="8">Molybdopterin guanylyltransferase</fullName>
    </alternativeName>
    <alternativeName>
        <fullName evidence="8">Molybdopterin-guanine dinucleotide synthase</fullName>
        <shortName evidence="8">MGD synthase</shortName>
    </alternativeName>
</protein>
<keyword evidence="6 8" id="KW-0342">GTP-binding</keyword>
<comment type="subunit">
    <text evidence="8">Monomer.</text>
</comment>
<dbReference type="InterPro" id="IPR025877">
    <property type="entry name" value="MobA-like_NTP_Trfase"/>
</dbReference>
<feature type="binding site" evidence="8">
    <location>
        <position position="84"/>
    </location>
    <ligand>
        <name>GTP</name>
        <dbReference type="ChEBI" id="CHEBI:37565"/>
    </ligand>
</feature>
<dbReference type="GO" id="GO:0005737">
    <property type="term" value="C:cytoplasm"/>
    <property type="evidence" value="ECO:0007669"/>
    <property type="project" value="UniProtKB-SubCell"/>
</dbReference>
<comment type="domain">
    <text evidence="8">The N-terminal domain determines nucleotide recognition and specific binding, while the C-terminal domain determines the specific binding to the target protein.</text>
</comment>
<evidence type="ECO:0000256" key="2">
    <source>
        <dbReference type="ARBA" id="ARBA00022679"/>
    </source>
</evidence>
<feature type="binding site" evidence="8">
    <location>
        <position position="114"/>
    </location>
    <ligand>
        <name>GTP</name>
        <dbReference type="ChEBI" id="CHEBI:37565"/>
    </ligand>
</feature>
<name>A0A2T0XFG3_9BURK</name>
<dbReference type="GO" id="GO:0046872">
    <property type="term" value="F:metal ion binding"/>
    <property type="evidence" value="ECO:0007669"/>
    <property type="project" value="UniProtKB-KW"/>
</dbReference>
<evidence type="ECO:0000313" key="10">
    <source>
        <dbReference type="EMBL" id="PRY97667.1"/>
    </source>
</evidence>
<keyword evidence="3 8" id="KW-0479">Metal-binding</keyword>
<evidence type="ECO:0000256" key="3">
    <source>
        <dbReference type="ARBA" id="ARBA00022723"/>
    </source>
</evidence>
<keyword evidence="5 8" id="KW-0460">Magnesium</keyword>
<dbReference type="EMBL" id="PVTV01000014">
    <property type="protein sequence ID" value="PRY97667.1"/>
    <property type="molecule type" value="Genomic_DNA"/>
</dbReference>
<feature type="binding site" evidence="8">
    <location>
        <position position="114"/>
    </location>
    <ligand>
        <name>Mg(2+)</name>
        <dbReference type="ChEBI" id="CHEBI:18420"/>
    </ligand>
</feature>
<dbReference type="HAMAP" id="MF_00316">
    <property type="entry name" value="MobA"/>
    <property type="match status" value="1"/>
</dbReference>